<dbReference type="AlphaFoldDB" id="A0A2N9IZL1"/>
<feature type="region of interest" description="Disordered" evidence="1">
    <location>
        <begin position="115"/>
        <end position="144"/>
    </location>
</feature>
<protein>
    <submittedName>
        <fullName evidence="2">Uncharacterized protein</fullName>
    </submittedName>
</protein>
<feature type="compositionally biased region" description="Pro residues" evidence="1">
    <location>
        <begin position="117"/>
        <end position="144"/>
    </location>
</feature>
<proteinExistence type="predicted"/>
<sequence length="212" mass="22454">MSTLSAITSTLIKRNIPFYSFNSATPKAPPLLLSHNAISLKKPTSLTFSALLLANNDPFKSPPEFSNVPLPNHQPIPTVPLEVPEISTAPEIEYPGSTPAEVNIDPPPCSLGLVPGPEFPKPAIPPQPDTGPELPKPVIPPRPDPDIPLPKPDIVPPSPPDYCATETAEAGDCASAIDAATGYESTKWAVCFVGGVGECVCGFFIRIQIPMF</sequence>
<evidence type="ECO:0000256" key="1">
    <source>
        <dbReference type="SAM" id="MobiDB-lite"/>
    </source>
</evidence>
<accession>A0A2N9IZL1</accession>
<gene>
    <name evidence="2" type="ORF">FSB_LOCUS57562</name>
</gene>
<dbReference type="EMBL" id="OIVN01006282">
    <property type="protein sequence ID" value="SPD29680.1"/>
    <property type="molecule type" value="Genomic_DNA"/>
</dbReference>
<reference evidence="2" key="1">
    <citation type="submission" date="2018-02" db="EMBL/GenBank/DDBJ databases">
        <authorList>
            <person name="Cohen D.B."/>
            <person name="Kent A.D."/>
        </authorList>
    </citation>
    <scope>NUCLEOTIDE SEQUENCE</scope>
</reference>
<name>A0A2N9IZL1_FAGSY</name>
<evidence type="ECO:0000313" key="2">
    <source>
        <dbReference type="EMBL" id="SPD29680.1"/>
    </source>
</evidence>
<organism evidence="2">
    <name type="scientific">Fagus sylvatica</name>
    <name type="common">Beechnut</name>
    <dbReference type="NCBI Taxonomy" id="28930"/>
    <lineage>
        <taxon>Eukaryota</taxon>
        <taxon>Viridiplantae</taxon>
        <taxon>Streptophyta</taxon>
        <taxon>Embryophyta</taxon>
        <taxon>Tracheophyta</taxon>
        <taxon>Spermatophyta</taxon>
        <taxon>Magnoliopsida</taxon>
        <taxon>eudicotyledons</taxon>
        <taxon>Gunneridae</taxon>
        <taxon>Pentapetalae</taxon>
        <taxon>rosids</taxon>
        <taxon>fabids</taxon>
        <taxon>Fagales</taxon>
        <taxon>Fagaceae</taxon>
        <taxon>Fagus</taxon>
    </lineage>
</organism>